<evidence type="ECO:0000256" key="2">
    <source>
        <dbReference type="ARBA" id="ARBA00004574"/>
    </source>
</evidence>
<dbReference type="InterPro" id="IPR006164">
    <property type="entry name" value="DNA_bd_Ku70/Ku80"/>
</dbReference>
<keyword evidence="7" id="KW-0547">Nucleotide-binding</keyword>
<dbReference type="SUPFAM" id="SSF53300">
    <property type="entry name" value="vWA-like"/>
    <property type="match status" value="1"/>
</dbReference>
<gene>
    <name evidence="19" type="ordered locus">Ecym_2476</name>
</gene>
<sequence>MSQECTTFLIDYSASMEEHLQKFEAYLEYSLFEKCQKARKTDYTQVVLANCSMEKNSSDVRNMFEVYPPTAPLDLRSLVKICERLRTLRELDLLENDRSYMLEALLAVGVQINEKFKKKKVLKQLVAVTDDLDGLDIDDDELEVIQANLDLRLILVYCGGKQFPDDFHKTKWGKLVSLHEGSMKFTLGEMLHTIEQVNHRPIKPVRVFQGQLRLGADFKNLESCQDDPYCMCINVEGYPATKAVTSLSRKQVQKTEDGSYIPLKSVVEYEIHEPSEKEDQEYEAITVSKDHIVKAFRYGADYISLPDVLASERIYQTTPGLDIRGFIDLFNVPRQYLCGESVYIIADTREGSEADFMAFSALVDAMITSKKLAIARYVQKNNSEVQMVVLCPLLVGSNLKKRTSDNPEAEPKRALVLCRLPFAEDERACDFLPFTNKYPKDEDMDAKMDQLVDLMDMDSDATEHHSETSWCSNSSIQPFTSFMKDSSLPLPSDPNLQEVSDPICIPAIAIHRQKQVLLDYFHQRFILGQENAFSIGNMADSLMEQIAPRAPKATADLASQLKLGLGVKLAEKVEYPNQFAPTDEIFDDDNDIDTNIPSLEKLLSIGKSMRP</sequence>
<dbReference type="GO" id="GO:0043564">
    <property type="term" value="C:Ku70:Ku80 complex"/>
    <property type="evidence" value="ECO:0007669"/>
    <property type="project" value="EnsemblFungi"/>
</dbReference>
<evidence type="ECO:0000256" key="13">
    <source>
        <dbReference type="ARBA" id="ARBA00023125"/>
    </source>
</evidence>
<dbReference type="GO" id="GO:0000723">
    <property type="term" value="P:telomere maintenance"/>
    <property type="evidence" value="ECO:0007669"/>
    <property type="project" value="EnsemblFungi"/>
</dbReference>
<dbReference type="Pfam" id="PF03731">
    <property type="entry name" value="Ku_N"/>
    <property type="match status" value="1"/>
</dbReference>
<dbReference type="HOGENOM" id="CLU_029650_0_0_1"/>
<evidence type="ECO:0000256" key="6">
    <source>
        <dbReference type="ARBA" id="ARBA00022454"/>
    </source>
</evidence>
<keyword evidence="6" id="KW-0158">Chromosome</keyword>
<dbReference type="EC" id="3.6.4.12" evidence="4"/>
<keyword evidence="10" id="KW-0347">Helicase</keyword>
<dbReference type="GO" id="GO:0005524">
    <property type="term" value="F:ATP binding"/>
    <property type="evidence" value="ECO:0007669"/>
    <property type="project" value="UniProtKB-KW"/>
</dbReference>
<dbReference type="InterPro" id="IPR036465">
    <property type="entry name" value="vWFA_dom_sf"/>
</dbReference>
<dbReference type="GO" id="GO:0006303">
    <property type="term" value="P:double-strand break repair via nonhomologous end joining"/>
    <property type="evidence" value="ECO:0007669"/>
    <property type="project" value="EnsemblFungi"/>
</dbReference>
<dbReference type="GO" id="GO:0000724">
    <property type="term" value="P:double-strand break repair via homologous recombination"/>
    <property type="evidence" value="ECO:0007669"/>
    <property type="project" value="EnsemblFungi"/>
</dbReference>
<dbReference type="GO" id="GO:0042162">
    <property type="term" value="F:telomeric DNA binding"/>
    <property type="evidence" value="ECO:0007669"/>
    <property type="project" value="EnsemblFungi"/>
</dbReference>
<dbReference type="Gene3D" id="2.40.290.10">
    <property type="match status" value="1"/>
</dbReference>
<dbReference type="STRING" id="931890.G8JPU2"/>
<dbReference type="GO" id="GO:0031509">
    <property type="term" value="P:subtelomeric heterochromatin formation"/>
    <property type="evidence" value="ECO:0007669"/>
    <property type="project" value="EnsemblFungi"/>
</dbReference>
<dbReference type="InterPro" id="IPR005161">
    <property type="entry name" value="Ku_N"/>
</dbReference>
<feature type="domain" description="Ku" evidence="18">
    <location>
        <begin position="284"/>
        <end position="437"/>
    </location>
</feature>
<accession>G8JPU2</accession>
<dbReference type="KEGG" id="erc:Ecym_2476"/>
<dbReference type="FunCoup" id="G8JPU2">
    <property type="interactions" value="158"/>
</dbReference>
<evidence type="ECO:0000256" key="11">
    <source>
        <dbReference type="ARBA" id="ARBA00022840"/>
    </source>
</evidence>
<evidence type="ECO:0000256" key="15">
    <source>
        <dbReference type="ARBA" id="ARBA00023204"/>
    </source>
</evidence>
<evidence type="ECO:0000256" key="7">
    <source>
        <dbReference type="ARBA" id="ARBA00022741"/>
    </source>
</evidence>
<proteinExistence type="inferred from homology"/>
<evidence type="ECO:0000256" key="16">
    <source>
        <dbReference type="ARBA" id="ARBA00023242"/>
    </source>
</evidence>
<keyword evidence="20" id="KW-1185">Reference proteome</keyword>
<dbReference type="GO" id="GO:0097695">
    <property type="term" value="P:establishment of protein-containing complex localization to telomere"/>
    <property type="evidence" value="ECO:0007669"/>
    <property type="project" value="EnsemblFungi"/>
</dbReference>
<evidence type="ECO:0000256" key="3">
    <source>
        <dbReference type="ARBA" id="ARBA00007726"/>
    </source>
</evidence>
<dbReference type="Pfam" id="PF02735">
    <property type="entry name" value="Ku"/>
    <property type="match status" value="1"/>
</dbReference>
<dbReference type="Gene3D" id="3.40.50.410">
    <property type="entry name" value="von Willebrand factor, type A domain"/>
    <property type="match status" value="1"/>
</dbReference>
<dbReference type="RefSeq" id="XP_003645017.1">
    <property type="nucleotide sequence ID" value="XM_003644969.1"/>
</dbReference>
<dbReference type="AlphaFoldDB" id="G8JPU2"/>
<dbReference type="GO" id="GO:0003684">
    <property type="term" value="F:damaged DNA binding"/>
    <property type="evidence" value="ECO:0007669"/>
    <property type="project" value="InterPro"/>
</dbReference>
<dbReference type="GO" id="GO:0003678">
    <property type="term" value="F:DNA helicase activity"/>
    <property type="evidence" value="ECO:0007669"/>
    <property type="project" value="UniProtKB-EC"/>
</dbReference>
<comment type="similarity">
    <text evidence="3">Belongs to the ku80 family.</text>
</comment>
<dbReference type="FunFam" id="2.40.290.10:FF:000009">
    <property type="entry name" value="ATP-dependent DNA helicase II subunit 2"/>
    <property type="match status" value="1"/>
</dbReference>
<keyword evidence="13" id="KW-0238">DNA-binding</keyword>
<dbReference type="InterPro" id="IPR024193">
    <property type="entry name" value="Ku80"/>
</dbReference>
<reference evidence="20" key="1">
    <citation type="journal article" date="2012" name="G3 (Bethesda)">
        <title>Pichia sorbitophila, an interspecies yeast hybrid reveals early steps of genome resolution following polyploidization.</title>
        <authorList>
            <person name="Leh Louis V."/>
            <person name="Despons L."/>
            <person name="Friedrich A."/>
            <person name="Martin T."/>
            <person name="Durrens P."/>
            <person name="Casaregola S."/>
            <person name="Neuveglise C."/>
            <person name="Fairhead C."/>
            <person name="Marck C."/>
            <person name="Cruz J.A."/>
            <person name="Straub M.L."/>
            <person name="Kugler V."/>
            <person name="Sacerdot C."/>
            <person name="Uzunov Z."/>
            <person name="Thierry A."/>
            <person name="Weiss S."/>
            <person name="Bleykasten C."/>
            <person name="De Montigny J."/>
            <person name="Jacques N."/>
            <person name="Jung P."/>
            <person name="Lemaire M."/>
            <person name="Mallet S."/>
            <person name="Morel G."/>
            <person name="Richard G.F."/>
            <person name="Sarkar A."/>
            <person name="Savel G."/>
            <person name="Schacherer J."/>
            <person name="Seret M.L."/>
            <person name="Talla E."/>
            <person name="Samson G."/>
            <person name="Jubin C."/>
            <person name="Poulain J."/>
            <person name="Vacherie B."/>
            <person name="Barbe V."/>
            <person name="Pelletier E."/>
            <person name="Sherman D.J."/>
            <person name="Westhof E."/>
            <person name="Weissenbach J."/>
            <person name="Baret P.V."/>
            <person name="Wincker P."/>
            <person name="Gaillardin C."/>
            <person name="Dujon B."/>
            <person name="Souciet J.L."/>
        </authorList>
    </citation>
    <scope>NUCLEOTIDE SEQUENCE [LARGE SCALE GENOMIC DNA]</scope>
    <source>
        <strain evidence="20">CBS 270.75 / DBVPG 7215 / KCTC 17166 / NRRL Y-17582</strain>
    </source>
</reference>
<dbReference type="Proteomes" id="UP000006790">
    <property type="component" value="Chromosome 2"/>
</dbReference>
<evidence type="ECO:0000256" key="5">
    <source>
        <dbReference type="ARBA" id="ARBA00021792"/>
    </source>
</evidence>
<dbReference type="PANTHER" id="PTHR12604">
    <property type="entry name" value="KU AUTOANTIGEN DNA HELICASE"/>
    <property type="match status" value="1"/>
</dbReference>
<dbReference type="GO" id="GO:0034502">
    <property type="term" value="P:protein localization to chromosome"/>
    <property type="evidence" value="ECO:0007669"/>
    <property type="project" value="EnsemblFungi"/>
</dbReference>
<keyword evidence="8" id="KW-0227">DNA damage</keyword>
<evidence type="ECO:0000256" key="4">
    <source>
        <dbReference type="ARBA" id="ARBA00012551"/>
    </source>
</evidence>
<dbReference type="OMA" id="DIRGFMD"/>
<dbReference type="GO" id="GO:0007535">
    <property type="term" value="P:donor selection"/>
    <property type="evidence" value="ECO:0007669"/>
    <property type="project" value="EnsemblFungi"/>
</dbReference>
<name>G8JPU2_ERECY</name>
<evidence type="ECO:0000256" key="10">
    <source>
        <dbReference type="ARBA" id="ARBA00022806"/>
    </source>
</evidence>
<evidence type="ECO:0000256" key="8">
    <source>
        <dbReference type="ARBA" id="ARBA00022763"/>
    </source>
</evidence>
<dbReference type="GO" id="GO:0070034">
    <property type="term" value="F:telomerase RNA binding"/>
    <property type="evidence" value="ECO:0007669"/>
    <property type="project" value="EnsemblFungi"/>
</dbReference>
<dbReference type="GeneID" id="11468247"/>
<evidence type="ECO:0000259" key="18">
    <source>
        <dbReference type="SMART" id="SM00559"/>
    </source>
</evidence>
<organism evidence="19 20">
    <name type="scientific">Eremothecium cymbalariae (strain CBS 270.75 / DBVPG 7215 / KCTC 17166 / NRRL Y-17582)</name>
    <name type="common">Yeast</name>
    <dbReference type="NCBI Taxonomy" id="931890"/>
    <lineage>
        <taxon>Eukaryota</taxon>
        <taxon>Fungi</taxon>
        <taxon>Dikarya</taxon>
        <taxon>Ascomycota</taxon>
        <taxon>Saccharomycotina</taxon>
        <taxon>Saccharomycetes</taxon>
        <taxon>Saccharomycetales</taxon>
        <taxon>Saccharomycetaceae</taxon>
        <taxon>Eremothecium</taxon>
    </lineage>
</organism>
<dbReference type="SMART" id="SM00559">
    <property type="entry name" value="Ku78"/>
    <property type="match status" value="1"/>
</dbReference>
<keyword evidence="11" id="KW-0067">ATP-binding</keyword>
<keyword evidence="16" id="KW-0539">Nucleus</keyword>
<evidence type="ECO:0000256" key="14">
    <source>
        <dbReference type="ARBA" id="ARBA00023172"/>
    </source>
</evidence>
<protein>
    <recommendedName>
        <fullName evidence="5">ATP-dependent DNA helicase II subunit 2</fullName>
        <ecNumber evidence="4">3.6.4.12</ecNumber>
    </recommendedName>
    <alternativeName>
        <fullName evidence="17">ATP-dependent DNA helicase II subunit Ku80</fullName>
    </alternativeName>
</protein>
<keyword evidence="15" id="KW-0234">DNA repair</keyword>
<evidence type="ECO:0000256" key="12">
    <source>
        <dbReference type="ARBA" id="ARBA00022895"/>
    </source>
</evidence>
<dbReference type="InParanoid" id="G8JPU2"/>
<keyword evidence="12" id="KW-0779">Telomere</keyword>
<dbReference type="OrthoDB" id="30826at2759"/>
<keyword evidence="9" id="KW-0378">Hydrolase</keyword>
<dbReference type="CDD" id="cd00873">
    <property type="entry name" value="KU80"/>
    <property type="match status" value="1"/>
</dbReference>
<evidence type="ECO:0000256" key="9">
    <source>
        <dbReference type="ARBA" id="ARBA00022801"/>
    </source>
</evidence>
<evidence type="ECO:0000313" key="19">
    <source>
        <dbReference type="EMBL" id="AET38200.1"/>
    </source>
</evidence>
<dbReference type="eggNOG" id="KOG2326">
    <property type="taxonomic scope" value="Eukaryota"/>
</dbReference>
<dbReference type="PANTHER" id="PTHR12604:SF4">
    <property type="entry name" value="X-RAY REPAIR CROSS-COMPLEMENTING PROTEIN 5"/>
    <property type="match status" value="1"/>
</dbReference>
<evidence type="ECO:0000256" key="17">
    <source>
        <dbReference type="ARBA" id="ARBA00031847"/>
    </source>
</evidence>
<dbReference type="GO" id="GO:0003690">
    <property type="term" value="F:double-stranded DNA binding"/>
    <property type="evidence" value="ECO:0007669"/>
    <property type="project" value="TreeGrafter"/>
</dbReference>
<evidence type="ECO:0000256" key="1">
    <source>
        <dbReference type="ARBA" id="ARBA00004123"/>
    </source>
</evidence>
<dbReference type="SUPFAM" id="SSF100939">
    <property type="entry name" value="SPOC domain-like"/>
    <property type="match status" value="1"/>
</dbReference>
<dbReference type="GO" id="GO:0000781">
    <property type="term" value="C:chromosome, telomeric region"/>
    <property type="evidence" value="ECO:0007669"/>
    <property type="project" value="UniProtKB-SubCell"/>
</dbReference>
<dbReference type="GO" id="GO:0016787">
    <property type="term" value="F:hydrolase activity"/>
    <property type="evidence" value="ECO:0007669"/>
    <property type="project" value="UniProtKB-KW"/>
</dbReference>
<keyword evidence="14" id="KW-0233">DNA recombination</keyword>
<dbReference type="EMBL" id="CP002498">
    <property type="protein sequence ID" value="AET38200.1"/>
    <property type="molecule type" value="Genomic_DNA"/>
</dbReference>
<comment type="subcellular location">
    <subcellularLocation>
        <location evidence="2">Chromosome</location>
        <location evidence="2">Telomere</location>
    </subcellularLocation>
    <subcellularLocation>
        <location evidence="1">Nucleus</location>
    </subcellularLocation>
</comment>
<dbReference type="InterPro" id="IPR016194">
    <property type="entry name" value="SPOC-like_C_dom_sf"/>
</dbReference>
<evidence type="ECO:0000313" key="20">
    <source>
        <dbReference type="Proteomes" id="UP000006790"/>
    </source>
</evidence>